<dbReference type="AlphaFoldDB" id="A0A8H8UB35"/>
<dbReference type="Proteomes" id="UP000462212">
    <property type="component" value="Unassembled WGS sequence"/>
</dbReference>
<proteinExistence type="predicted"/>
<dbReference type="OrthoDB" id="6359816at2759"/>
<dbReference type="SMART" id="SM00225">
    <property type="entry name" value="BTB"/>
    <property type="match status" value="1"/>
</dbReference>
<dbReference type="EMBL" id="QGMJ01000167">
    <property type="protein sequence ID" value="TVY40715.1"/>
    <property type="molecule type" value="Genomic_DNA"/>
</dbReference>
<protein>
    <recommendedName>
        <fullName evidence="1">BTB domain-containing protein</fullName>
    </recommendedName>
</protein>
<dbReference type="CDD" id="cd18186">
    <property type="entry name" value="BTB_POZ_ZBTB_KLHL-like"/>
    <property type="match status" value="1"/>
</dbReference>
<dbReference type="PANTHER" id="PTHR47843:SF2">
    <property type="entry name" value="BTB DOMAIN-CONTAINING PROTEIN"/>
    <property type="match status" value="1"/>
</dbReference>
<organism evidence="2 3">
    <name type="scientific">Lachnellula subtilissima</name>
    <dbReference type="NCBI Taxonomy" id="602034"/>
    <lineage>
        <taxon>Eukaryota</taxon>
        <taxon>Fungi</taxon>
        <taxon>Dikarya</taxon>
        <taxon>Ascomycota</taxon>
        <taxon>Pezizomycotina</taxon>
        <taxon>Leotiomycetes</taxon>
        <taxon>Helotiales</taxon>
        <taxon>Lachnaceae</taxon>
        <taxon>Lachnellula</taxon>
    </lineage>
</organism>
<dbReference type="InterPro" id="IPR011333">
    <property type="entry name" value="SKP1/BTB/POZ_sf"/>
</dbReference>
<dbReference type="Pfam" id="PF00651">
    <property type="entry name" value="BTB"/>
    <property type="match status" value="1"/>
</dbReference>
<dbReference type="Gene3D" id="3.30.710.10">
    <property type="entry name" value="Potassium Channel Kv1.1, Chain A"/>
    <property type="match status" value="1"/>
</dbReference>
<feature type="domain" description="BTB" evidence="1">
    <location>
        <begin position="14"/>
        <end position="82"/>
    </location>
</feature>
<dbReference type="PANTHER" id="PTHR47843">
    <property type="entry name" value="BTB DOMAIN-CONTAINING PROTEIN-RELATED"/>
    <property type="match status" value="1"/>
</dbReference>
<evidence type="ECO:0000259" key="1">
    <source>
        <dbReference type="PROSITE" id="PS50097"/>
    </source>
</evidence>
<gene>
    <name evidence="2" type="ORF">LSUB1_G002409</name>
</gene>
<comment type="caution">
    <text evidence="2">The sequence shown here is derived from an EMBL/GenBank/DDBJ whole genome shotgun (WGS) entry which is preliminary data.</text>
</comment>
<accession>A0A8H8UB35</accession>
<keyword evidence="3" id="KW-1185">Reference proteome</keyword>
<dbReference type="InterPro" id="IPR000210">
    <property type="entry name" value="BTB/POZ_dom"/>
</dbReference>
<dbReference type="SUPFAM" id="SSF54695">
    <property type="entry name" value="POZ domain"/>
    <property type="match status" value="1"/>
</dbReference>
<evidence type="ECO:0000313" key="3">
    <source>
        <dbReference type="Proteomes" id="UP000462212"/>
    </source>
</evidence>
<reference evidence="2 3" key="1">
    <citation type="submission" date="2018-05" db="EMBL/GenBank/DDBJ databases">
        <title>Genome sequencing and assembly of the regulated plant pathogen Lachnellula willkommii and related sister species for the development of diagnostic species identification markers.</title>
        <authorList>
            <person name="Giroux E."/>
            <person name="Bilodeau G."/>
        </authorList>
    </citation>
    <scope>NUCLEOTIDE SEQUENCE [LARGE SCALE GENOMIC DNA]</scope>
    <source>
        <strain evidence="2 3">CBS 197.66</strain>
    </source>
</reference>
<name>A0A8H8UB35_9HELO</name>
<dbReference type="PROSITE" id="PS50097">
    <property type="entry name" value="BTB"/>
    <property type="match status" value="1"/>
</dbReference>
<sequence length="245" mass="28464">MAQPEILGDNLGTELVTIYVGKEQKEYIVHKKAICDTADYFSKAFTGAFEERVGVMYLPEESSDAFGLFVHWLYRGRVSLVHSQKHLERLFKLYVFAEKLCLVELANKTMDIIRIISLYNPEAETKNSMVSYAFRNTFTDSPIRKWALQDYVRHLYKSNLSGIPIEKDSDSFRLLCRENEDFFQGYLRLVRGNSFREIPNPGFNDSGCNFHRHQANGACYMDETNEDEHLDWIPSSESFYDETIS</sequence>
<evidence type="ECO:0000313" key="2">
    <source>
        <dbReference type="EMBL" id="TVY40715.1"/>
    </source>
</evidence>